<comment type="caution">
    <text evidence="3">The sequence shown here is derived from an EMBL/GenBank/DDBJ whole genome shotgun (WGS) entry which is preliminary data.</text>
</comment>
<keyword evidence="2" id="KW-1133">Transmembrane helix</keyword>
<feature type="region of interest" description="Disordered" evidence="1">
    <location>
        <begin position="73"/>
        <end position="110"/>
    </location>
</feature>
<feature type="compositionally biased region" description="Pro residues" evidence="1">
    <location>
        <begin position="88"/>
        <end position="99"/>
    </location>
</feature>
<reference evidence="3" key="1">
    <citation type="submission" date="2020-06" db="EMBL/GenBank/DDBJ databases">
        <title>Stable isotope informed genome-resolved metagenomics uncovers potential trophic interactions in rhizosphere soil.</title>
        <authorList>
            <person name="Starr E.P."/>
            <person name="Shi S."/>
            <person name="Blazewicz S.J."/>
            <person name="Koch B.J."/>
            <person name="Probst A.J."/>
            <person name="Hungate B.A."/>
            <person name="Pett-Ridge J."/>
            <person name="Firestone M.K."/>
            <person name="Banfield J.F."/>
        </authorList>
    </citation>
    <scope>NUCLEOTIDE SEQUENCE</scope>
    <source>
        <strain evidence="3">YM_69_17</strain>
    </source>
</reference>
<sequence length="147" mass="15919">MPKLLRLIAIVEGLAGVVLLFAGWFGEDRSFLLGLLLLVSALISAAVFLALAEILENSELMRAEIRSMRDELRREPKALREGGSVPGRPAPAPPPPRPSTSPIRQSTDPVTGRVTHIYNGVSYDSRLAALAQLTEDERRGQRPPASG</sequence>
<evidence type="ECO:0000313" key="4">
    <source>
        <dbReference type="Proteomes" id="UP000700706"/>
    </source>
</evidence>
<accession>A0A952KFS9</accession>
<organism evidence="3 4">
    <name type="scientific">Inquilinus limosus</name>
    <dbReference type="NCBI Taxonomy" id="171674"/>
    <lineage>
        <taxon>Bacteria</taxon>
        <taxon>Pseudomonadati</taxon>
        <taxon>Pseudomonadota</taxon>
        <taxon>Alphaproteobacteria</taxon>
        <taxon>Rhodospirillales</taxon>
        <taxon>Rhodospirillaceae</taxon>
        <taxon>Inquilinus</taxon>
    </lineage>
</organism>
<gene>
    <name evidence="3" type="ORF">JF625_22945</name>
</gene>
<dbReference type="AlphaFoldDB" id="A0A952KFS9"/>
<dbReference type="EMBL" id="JAEKLZ010000334">
    <property type="protein sequence ID" value="MBW8727987.1"/>
    <property type="molecule type" value="Genomic_DNA"/>
</dbReference>
<dbReference type="Proteomes" id="UP000700706">
    <property type="component" value="Unassembled WGS sequence"/>
</dbReference>
<evidence type="ECO:0000313" key="3">
    <source>
        <dbReference type="EMBL" id="MBW8727987.1"/>
    </source>
</evidence>
<feature type="transmembrane region" description="Helical" evidence="2">
    <location>
        <begin position="7"/>
        <end position="25"/>
    </location>
</feature>
<evidence type="ECO:0000256" key="2">
    <source>
        <dbReference type="SAM" id="Phobius"/>
    </source>
</evidence>
<name>A0A952KFS9_9PROT</name>
<feature type="transmembrane region" description="Helical" evidence="2">
    <location>
        <begin position="31"/>
        <end position="52"/>
    </location>
</feature>
<keyword evidence="2" id="KW-0472">Membrane</keyword>
<protein>
    <submittedName>
        <fullName evidence="3">Uncharacterized protein</fullName>
    </submittedName>
</protein>
<evidence type="ECO:0000256" key="1">
    <source>
        <dbReference type="SAM" id="MobiDB-lite"/>
    </source>
</evidence>
<proteinExistence type="predicted"/>
<keyword evidence="2" id="KW-0812">Transmembrane</keyword>